<proteinExistence type="predicted"/>
<dbReference type="OrthoDB" id="461609at2"/>
<dbReference type="InterPro" id="IPR021503">
    <property type="entry name" value="DUF3110"/>
</dbReference>
<keyword evidence="3" id="KW-1185">Reference proteome</keyword>
<accession>A0A2P7N1Y9</accession>
<dbReference type="EMBL" id="PXXO01000001">
    <property type="protein sequence ID" value="PSJ07464.1"/>
    <property type="molecule type" value="Genomic_DNA"/>
</dbReference>
<evidence type="ECO:0000256" key="1">
    <source>
        <dbReference type="SAM" id="MobiDB-lite"/>
    </source>
</evidence>
<reference evidence="2 3" key="1">
    <citation type="journal article" date="2018" name="Environ. Microbiol.">
        <title>Ecological and genomic features of two widespread freshwater picocyanobacteria.</title>
        <authorList>
            <person name="Cabello-Yeves P.J."/>
            <person name="Picazo A."/>
            <person name="Camacho A."/>
            <person name="Callieri C."/>
            <person name="Rosselli R."/>
            <person name="Roda-Garcia J.J."/>
            <person name="Coutinho F.H."/>
            <person name="Rodriguez-Valera F."/>
        </authorList>
    </citation>
    <scope>NUCLEOTIDE SEQUENCE [LARGE SCALE GENOMIC DNA]</scope>
    <source>
        <strain evidence="2 3">Tous</strain>
    </source>
</reference>
<feature type="region of interest" description="Disordered" evidence="1">
    <location>
        <begin position="107"/>
        <end position="126"/>
    </location>
</feature>
<comment type="caution">
    <text evidence="2">The sequence shown here is derived from an EMBL/GenBank/DDBJ whole genome shotgun (WGS) entry which is preliminary data.</text>
</comment>
<dbReference type="RefSeq" id="WP_106501650.1">
    <property type="nucleotide sequence ID" value="NZ_PXXO01000001.1"/>
</dbReference>
<gene>
    <name evidence="2" type="ORF">C7K55_01770</name>
</gene>
<evidence type="ECO:0000313" key="2">
    <source>
        <dbReference type="EMBL" id="PSJ07464.1"/>
    </source>
</evidence>
<dbReference type="Proteomes" id="UP000243002">
    <property type="component" value="Unassembled WGS sequence"/>
</dbReference>
<sequence length="135" mass="15170">MPVHVLLFDAGTDQEGIHSLELNGRTVVLLFEDSDDAERYAGLLEAQDFPVPTVEPLDREEMELFCGEAGYEARFVPAGFLPQSAEDRLLIAPPVRNMDVTNWQEQRELQEQEQAGESAPDPSLEAFRRQLEGLL</sequence>
<evidence type="ECO:0000313" key="3">
    <source>
        <dbReference type="Proteomes" id="UP000243002"/>
    </source>
</evidence>
<dbReference type="Pfam" id="PF11360">
    <property type="entry name" value="DUF3110"/>
    <property type="match status" value="1"/>
</dbReference>
<organism evidence="2 3">
    <name type="scientific">Cyanobium usitatum str. Tous</name>
    <dbReference type="NCBI Taxonomy" id="2116684"/>
    <lineage>
        <taxon>Bacteria</taxon>
        <taxon>Bacillati</taxon>
        <taxon>Cyanobacteriota</taxon>
        <taxon>Cyanophyceae</taxon>
        <taxon>Synechococcales</taxon>
        <taxon>Prochlorococcaceae</taxon>
        <taxon>Cyanobium</taxon>
    </lineage>
</organism>
<name>A0A2P7N1Y9_9CYAN</name>
<protein>
    <submittedName>
        <fullName evidence="2">DUF3110 domain-containing protein</fullName>
    </submittedName>
</protein>
<dbReference type="AlphaFoldDB" id="A0A2P7N1Y9"/>